<organism evidence="2 3">
    <name type="scientific">Paragonimus heterotremus</name>
    <dbReference type="NCBI Taxonomy" id="100268"/>
    <lineage>
        <taxon>Eukaryota</taxon>
        <taxon>Metazoa</taxon>
        <taxon>Spiralia</taxon>
        <taxon>Lophotrochozoa</taxon>
        <taxon>Platyhelminthes</taxon>
        <taxon>Trematoda</taxon>
        <taxon>Digenea</taxon>
        <taxon>Plagiorchiida</taxon>
        <taxon>Troglotremata</taxon>
        <taxon>Troglotrematidae</taxon>
        <taxon>Paragonimus</taxon>
    </lineage>
</organism>
<dbReference type="Proteomes" id="UP000748531">
    <property type="component" value="Unassembled WGS sequence"/>
</dbReference>
<protein>
    <recommendedName>
        <fullName evidence="1">DUF7083 domain-containing protein</fullName>
    </recommendedName>
</protein>
<sequence>SILRQQREKFEQSQQRLIESVTKTLRLPSTSVTSNDNSASVDTIAAAISDFHFETSAGHTFGTWLKRWKDTFQSEFPGKDYKRKSQLLDRKFGTVEYKRFTNVIFPEQSKGLDFDQTVKQLRDDVGEQSSSFDVRYNCPMLKKRESDDYIIFTDFVNRECEKVSAAYRAPPPSTTVGIKLQFQFATETILTHVLMLSPSCSVSIEW</sequence>
<dbReference type="AlphaFoldDB" id="A0A8J4T127"/>
<evidence type="ECO:0000313" key="2">
    <source>
        <dbReference type="EMBL" id="KAF5395824.1"/>
    </source>
</evidence>
<keyword evidence="3" id="KW-1185">Reference proteome</keyword>
<reference evidence="2" key="1">
    <citation type="submission" date="2019-05" db="EMBL/GenBank/DDBJ databases">
        <title>Annotation for the trematode Paragonimus heterotremus.</title>
        <authorList>
            <person name="Choi Y.-J."/>
        </authorList>
    </citation>
    <scope>NUCLEOTIDE SEQUENCE</scope>
    <source>
        <strain evidence="2">LC</strain>
    </source>
</reference>
<comment type="caution">
    <text evidence="2">The sequence shown here is derived from an EMBL/GenBank/DDBJ whole genome shotgun (WGS) entry which is preliminary data.</text>
</comment>
<proteinExistence type="predicted"/>
<evidence type="ECO:0000259" key="1">
    <source>
        <dbReference type="Pfam" id="PF23309"/>
    </source>
</evidence>
<name>A0A8J4T127_9TREM</name>
<dbReference type="EMBL" id="LUCH01010230">
    <property type="protein sequence ID" value="KAF5395824.1"/>
    <property type="molecule type" value="Genomic_DNA"/>
</dbReference>
<dbReference type="InterPro" id="IPR055510">
    <property type="entry name" value="DUF7083"/>
</dbReference>
<evidence type="ECO:0000313" key="3">
    <source>
        <dbReference type="Proteomes" id="UP000748531"/>
    </source>
</evidence>
<gene>
    <name evidence="2" type="ORF">PHET_11508</name>
</gene>
<dbReference type="Pfam" id="PF23309">
    <property type="entry name" value="DUF7083"/>
    <property type="match status" value="1"/>
</dbReference>
<feature type="non-terminal residue" evidence="2">
    <location>
        <position position="1"/>
    </location>
</feature>
<feature type="domain" description="DUF7083" evidence="1">
    <location>
        <begin position="42"/>
        <end position="124"/>
    </location>
</feature>
<dbReference type="OrthoDB" id="6270619at2759"/>
<accession>A0A8J4T127</accession>